<dbReference type="OrthoDB" id="10915at2157"/>
<evidence type="ECO:0000313" key="2">
    <source>
        <dbReference type="Proteomes" id="UP000266745"/>
    </source>
</evidence>
<dbReference type="Proteomes" id="UP000266745">
    <property type="component" value="Chromosome"/>
</dbReference>
<gene>
    <name evidence="1" type="ORF">SU86_003720</name>
</gene>
<keyword evidence="2" id="KW-1185">Reference proteome</keyword>
<name>A0A3G1B1V1_9ARCH</name>
<sequence>MARKILFIPLGIMLGAAAIGLAFPFLNGVPGSEQNVLPRFAHQWHLGKGAEEKPTLQYLVNYQDYDLLAKLQFLEQTGDTQQVRLIIDDKKTGQHVEQQLELGQAYVFIGANEEIKPYVHVLDKTVFSVRDTITGSKYLVVGAEWGVTFVGKFTPKLKLMEYSDTQFEFGTLKTFLVSYKINDIENKLWVAENTPLPVKAQYYTIDGNLDYSYELVALE</sequence>
<evidence type="ECO:0000313" key="1">
    <source>
        <dbReference type="EMBL" id="AJZ75624.2"/>
    </source>
</evidence>
<dbReference type="RefSeq" id="WP_048188455.1">
    <property type="nucleotide sequence ID" value="NZ_CP011097.1"/>
</dbReference>
<dbReference type="EMBL" id="CP011097">
    <property type="protein sequence ID" value="AJZ75624.2"/>
    <property type="molecule type" value="Genomic_DNA"/>
</dbReference>
<proteinExistence type="predicted"/>
<accession>A0A3G1B1V1</accession>
<organism evidence="1 2">
    <name type="scientific">Candidatus Nitrosotenuis cloacae</name>
    <dbReference type="NCBI Taxonomy" id="1603555"/>
    <lineage>
        <taxon>Archaea</taxon>
        <taxon>Nitrososphaerota</taxon>
        <taxon>Candidatus Nitrosotenuis</taxon>
    </lineage>
</organism>
<reference evidence="1 2" key="1">
    <citation type="journal article" date="2016" name="Sci. Rep.">
        <title>A novel ammonia-oxidizing archaeon from wastewater treatment plant: Its enrichment, physiological and genomic characteristics.</title>
        <authorList>
            <person name="Li Y."/>
            <person name="Ding K."/>
            <person name="Wen X."/>
            <person name="Zhang B."/>
            <person name="Shen B."/>
            <person name="Yang Y."/>
        </authorList>
    </citation>
    <scope>NUCLEOTIDE SEQUENCE [LARGE SCALE GENOMIC DNA]</scope>
    <source>
        <strain evidence="1 2">SAT1</strain>
    </source>
</reference>
<protein>
    <submittedName>
        <fullName evidence="1">Uncharacterized protein</fullName>
    </submittedName>
</protein>
<dbReference type="KEGG" id="tah:SU86_003720"/>
<dbReference type="AlphaFoldDB" id="A0A3G1B1V1"/>
<dbReference type="GeneID" id="24875500"/>